<proteinExistence type="predicted"/>
<accession>A0AA36B6N9</accession>
<gene>
    <name evidence="1" type="ORF">OCTVUL_1B027982</name>
</gene>
<reference evidence="1" key="1">
    <citation type="submission" date="2023-08" db="EMBL/GenBank/DDBJ databases">
        <authorList>
            <person name="Alioto T."/>
            <person name="Alioto T."/>
            <person name="Gomez Garrido J."/>
        </authorList>
    </citation>
    <scope>NUCLEOTIDE SEQUENCE</scope>
</reference>
<dbReference type="EMBL" id="OX597822">
    <property type="protein sequence ID" value="CAI9728354.1"/>
    <property type="molecule type" value="Genomic_DNA"/>
</dbReference>
<name>A0AA36B6N9_OCTVU</name>
<dbReference type="Proteomes" id="UP001162480">
    <property type="component" value="Chromosome 9"/>
</dbReference>
<organism evidence="1 2">
    <name type="scientific">Octopus vulgaris</name>
    <name type="common">Common octopus</name>
    <dbReference type="NCBI Taxonomy" id="6645"/>
    <lineage>
        <taxon>Eukaryota</taxon>
        <taxon>Metazoa</taxon>
        <taxon>Spiralia</taxon>
        <taxon>Lophotrochozoa</taxon>
        <taxon>Mollusca</taxon>
        <taxon>Cephalopoda</taxon>
        <taxon>Coleoidea</taxon>
        <taxon>Octopodiformes</taxon>
        <taxon>Octopoda</taxon>
        <taxon>Incirrata</taxon>
        <taxon>Octopodidae</taxon>
        <taxon>Octopus</taxon>
    </lineage>
</organism>
<sequence length="72" mass="8326">MATRVGGDVKLSPPPQKIMDNKLNMEKRNFADVAKCQEKEISIEEFGRHKDLISREGFEKEIWNHLVIRCGI</sequence>
<evidence type="ECO:0000313" key="2">
    <source>
        <dbReference type="Proteomes" id="UP001162480"/>
    </source>
</evidence>
<protein>
    <submittedName>
        <fullName evidence="1">Uncharacterized protein</fullName>
    </submittedName>
</protein>
<evidence type="ECO:0000313" key="1">
    <source>
        <dbReference type="EMBL" id="CAI9728354.1"/>
    </source>
</evidence>
<keyword evidence="2" id="KW-1185">Reference proteome</keyword>
<dbReference type="AlphaFoldDB" id="A0AA36B6N9"/>